<evidence type="ECO:0000256" key="2">
    <source>
        <dbReference type="ARBA" id="ARBA00008757"/>
    </source>
</evidence>
<evidence type="ECO:0000256" key="3">
    <source>
        <dbReference type="ARBA" id="ARBA00012107"/>
    </source>
</evidence>
<evidence type="ECO:0000259" key="20">
    <source>
        <dbReference type="PROSITE" id="PS51481"/>
    </source>
</evidence>
<evidence type="ECO:0000256" key="16">
    <source>
        <dbReference type="ARBA" id="ARBA00048526"/>
    </source>
</evidence>
<dbReference type="Pfam" id="PF02733">
    <property type="entry name" value="Dak1"/>
    <property type="match status" value="1"/>
</dbReference>
<dbReference type="GO" id="GO:0050354">
    <property type="term" value="F:triokinase activity"/>
    <property type="evidence" value="ECO:0007669"/>
    <property type="project" value="UniProtKB-EC"/>
</dbReference>
<dbReference type="InterPro" id="IPR004007">
    <property type="entry name" value="DhaL_dom"/>
</dbReference>
<feature type="domain" description="DhaK" evidence="20">
    <location>
        <begin position="11"/>
        <end position="339"/>
    </location>
</feature>
<comment type="subunit">
    <text evidence="14">Homodimer. Interacts with IFIH1 (via the CARD domains), the interaction is inhibited by viral infection.</text>
</comment>
<dbReference type="RefSeq" id="XP_022085027.1">
    <property type="nucleotide sequence ID" value="XM_022229335.1"/>
</dbReference>
<dbReference type="SUPFAM" id="SSF82549">
    <property type="entry name" value="DAK1/DegV-like"/>
    <property type="match status" value="1"/>
</dbReference>
<comment type="pathway">
    <text evidence="1">Polyol metabolism; glycerol fermentation; glycerone phosphate from glycerol (oxidative route): step 2/2.</text>
</comment>
<dbReference type="FunFam" id="3.30.1180.20:FF:000001">
    <property type="entry name" value="Dihydroxyacetone kinase 1"/>
    <property type="match status" value="1"/>
</dbReference>
<evidence type="ECO:0000313" key="22">
    <source>
        <dbReference type="RefSeq" id="XP_022085027.1"/>
    </source>
</evidence>
<dbReference type="GeneID" id="110976236"/>
<dbReference type="InterPro" id="IPR004006">
    <property type="entry name" value="DhaK_dom"/>
</dbReference>
<name>A0A8B7XXP7_ACAPL</name>
<keyword evidence="8" id="KW-0547">Nucleotide-binding</keyword>
<dbReference type="PANTHER" id="PTHR28629">
    <property type="entry name" value="TRIOKINASE/FMN CYCLASE"/>
    <property type="match status" value="1"/>
</dbReference>
<feature type="region of interest" description="Disordered" evidence="18">
    <location>
        <begin position="364"/>
        <end position="387"/>
    </location>
</feature>
<protein>
    <recommendedName>
        <fullName evidence="6">Triokinase/FMN cyclase</fullName>
        <ecNumber evidence="4">2.7.1.28</ecNumber>
        <ecNumber evidence="3">2.7.1.29</ecNumber>
        <ecNumber evidence="5">4.6.1.15</ecNumber>
    </recommendedName>
    <alternativeName>
        <fullName evidence="12">Bifunctional ATP-dependent dihydroxyacetone kinase/FAD-AMP lyase (cyclizing)</fullName>
    </alternativeName>
</protein>
<keyword evidence="21" id="KW-1185">Reference proteome</keyword>
<keyword evidence="10" id="KW-0067">ATP-binding</keyword>
<comment type="catalytic activity">
    <reaction evidence="16">
        <text>FAD = riboflavin cyclic-4',5'-phosphate + AMP + H(+)</text>
        <dbReference type="Rhea" id="RHEA:13729"/>
        <dbReference type="ChEBI" id="CHEBI:15378"/>
        <dbReference type="ChEBI" id="CHEBI:57692"/>
        <dbReference type="ChEBI" id="CHEBI:76202"/>
        <dbReference type="ChEBI" id="CHEBI:456215"/>
        <dbReference type="EC" id="4.6.1.15"/>
    </reaction>
</comment>
<dbReference type="OrthoDB" id="1724672at2759"/>
<dbReference type="Gene3D" id="3.40.50.10440">
    <property type="entry name" value="Dihydroxyacetone kinase, domain 1"/>
    <property type="match status" value="1"/>
</dbReference>
<evidence type="ECO:0000256" key="5">
    <source>
        <dbReference type="ARBA" id="ARBA00012578"/>
    </source>
</evidence>
<feature type="compositionally biased region" description="Basic and acidic residues" evidence="18">
    <location>
        <begin position="364"/>
        <end position="375"/>
    </location>
</feature>
<evidence type="ECO:0000313" key="21">
    <source>
        <dbReference type="Proteomes" id="UP000694845"/>
    </source>
</evidence>
<evidence type="ECO:0000256" key="17">
    <source>
        <dbReference type="ARBA" id="ARBA00048898"/>
    </source>
</evidence>
<organism evidence="21 22">
    <name type="scientific">Acanthaster planci</name>
    <name type="common">Crown-of-thorns starfish</name>
    <dbReference type="NCBI Taxonomy" id="133434"/>
    <lineage>
        <taxon>Eukaryota</taxon>
        <taxon>Metazoa</taxon>
        <taxon>Echinodermata</taxon>
        <taxon>Eleutherozoa</taxon>
        <taxon>Asterozoa</taxon>
        <taxon>Asteroidea</taxon>
        <taxon>Valvatacea</taxon>
        <taxon>Valvatida</taxon>
        <taxon>Acanthasteridae</taxon>
        <taxon>Acanthaster</taxon>
    </lineage>
</organism>
<evidence type="ECO:0000256" key="4">
    <source>
        <dbReference type="ARBA" id="ARBA00012110"/>
    </source>
</evidence>
<dbReference type="Proteomes" id="UP000694845">
    <property type="component" value="Unplaced"/>
</dbReference>
<evidence type="ECO:0000256" key="12">
    <source>
        <dbReference type="ARBA" id="ARBA00032426"/>
    </source>
</evidence>
<dbReference type="Pfam" id="PF02734">
    <property type="entry name" value="Dak2"/>
    <property type="match status" value="1"/>
</dbReference>
<reference evidence="22" key="1">
    <citation type="submission" date="2025-08" db="UniProtKB">
        <authorList>
            <consortium name="RefSeq"/>
        </authorList>
    </citation>
    <scope>IDENTIFICATION</scope>
</reference>
<dbReference type="EC" id="2.7.1.28" evidence="4"/>
<evidence type="ECO:0000256" key="14">
    <source>
        <dbReference type="ARBA" id="ARBA00046681"/>
    </source>
</evidence>
<dbReference type="Gene3D" id="1.25.40.340">
    <property type="match status" value="1"/>
</dbReference>
<evidence type="ECO:0000256" key="15">
    <source>
        <dbReference type="ARBA" id="ARBA00047974"/>
    </source>
</evidence>
<dbReference type="GO" id="GO:0019563">
    <property type="term" value="P:glycerol catabolic process"/>
    <property type="evidence" value="ECO:0007669"/>
    <property type="project" value="TreeGrafter"/>
</dbReference>
<comment type="catalytic activity">
    <reaction evidence="15">
        <text>D-glyceraldehyde + ATP = D-glyceraldehyde 3-phosphate + ADP + H(+)</text>
        <dbReference type="Rhea" id="RHEA:13941"/>
        <dbReference type="ChEBI" id="CHEBI:15378"/>
        <dbReference type="ChEBI" id="CHEBI:17378"/>
        <dbReference type="ChEBI" id="CHEBI:30616"/>
        <dbReference type="ChEBI" id="CHEBI:59776"/>
        <dbReference type="ChEBI" id="CHEBI:456216"/>
        <dbReference type="EC" id="2.7.1.28"/>
    </reaction>
</comment>
<dbReference type="EC" id="2.7.1.29" evidence="3"/>
<dbReference type="PROSITE" id="PS51480">
    <property type="entry name" value="DHAL"/>
    <property type="match status" value="1"/>
</dbReference>
<evidence type="ECO:0000256" key="8">
    <source>
        <dbReference type="ARBA" id="ARBA00022741"/>
    </source>
</evidence>
<dbReference type="SUPFAM" id="SSF101473">
    <property type="entry name" value="DhaL-like"/>
    <property type="match status" value="1"/>
</dbReference>
<dbReference type="KEGG" id="aplc:110976236"/>
<dbReference type="InterPro" id="IPR050861">
    <property type="entry name" value="Dihydroxyacetone_Kinase"/>
</dbReference>
<dbReference type="AlphaFoldDB" id="A0A8B7XXP7"/>
<dbReference type="PROSITE" id="PS51481">
    <property type="entry name" value="DHAK"/>
    <property type="match status" value="1"/>
</dbReference>
<dbReference type="InterPro" id="IPR036117">
    <property type="entry name" value="DhaL_dom_sf"/>
</dbReference>
<feature type="domain" description="DhaL" evidence="19">
    <location>
        <begin position="391"/>
        <end position="591"/>
    </location>
</feature>
<keyword evidence="9" id="KW-0418">Kinase</keyword>
<evidence type="ECO:0000259" key="19">
    <source>
        <dbReference type="PROSITE" id="PS51480"/>
    </source>
</evidence>
<dbReference type="GO" id="GO:0004371">
    <property type="term" value="F:glycerone kinase activity"/>
    <property type="evidence" value="ECO:0007669"/>
    <property type="project" value="UniProtKB-EC"/>
</dbReference>
<dbReference type="PANTHER" id="PTHR28629:SF4">
    <property type="entry name" value="TRIOKINASE_FMN CYCLASE"/>
    <property type="match status" value="1"/>
</dbReference>
<evidence type="ECO:0000256" key="18">
    <source>
        <dbReference type="SAM" id="MobiDB-lite"/>
    </source>
</evidence>
<evidence type="ECO:0000256" key="11">
    <source>
        <dbReference type="ARBA" id="ARBA00023285"/>
    </source>
</evidence>
<gene>
    <name evidence="22" type="primary">LOC110976236</name>
</gene>
<dbReference type="GO" id="GO:0005829">
    <property type="term" value="C:cytosol"/>
    <property type="evidence" value="ECO:0007669"/>
    <property type="project" value="TreeGrafter"/>
</dbReference>
<comment type="similarity">
    <text evidence="2">Belongs to the dihydroxyacetone kinase (DAK) family.</text>
</comment>
<dbReference type="NCBIfam" id="NF011049">
    <property type="entry name" value="PRK14479.1"/>
    <property type="match status" value="1"/>
</dbReference>
<dbReference type="EC" id="4.6.1.15" evidence="5"/>
<proteinExistence type="inferred from homology"/>
<evidence type="ECO:0000256" key="13">
    <source>
        <dbReference type="ARBA" id="ARBA00045490"/>
    </source>
</evidence>
<dbReference type="GO" id="GO:0005524">
    <property type="term" value="F:ATP binding"/>
    <property type="evidence" value="ECO:0007669"/>
    <property type="project" value="UniProtKB-KW"/>
</dbReference>
<comment type="function">
    <text evidence="13">Catalyzes both the phosphorylation of dihydroxyacetone and of glyceraldehyde, and the splitting of ribonucleoside diphosphate-X compounds among which FAD is the best substrate. Represses IFIH1-mediated cellular antiviral response.</text>
</comment>
<accession>A0A8B7XXP7</accession>
<dbReference type="FunFam" id="3.40.50.10440:FF:000001">
    <property type="entry name" value="Dihydroxyacetone kinase, DhaK subunit"/>
    <property type="match status" value="1"/>
</dbReference>
<dbReference type="SMART" id="SM01120">
    <property type="entry name" value="Dak2"/>
    <property type="match status" value="1"/>
</dbReference>
<dbReference type="Gene3D" id="3.30.1180.20">
    <property type="entry name" value="Dihydroxyacetone kinase, domain 2"/>
    <property type="match status" value="1"/>
</dbReference>
<evidence type="ECO:0000256" key="1">
    <source>
        <dbReference type="ARBA" id="ARBA00004778"/>
    </source>
</evidence>
<dbReference type="GO" id="GO:0034012">
    <property type="term" value="F:FAD-AMP lyase (cyclizing) activity"/>
    <property type="evidence" value="ECO:0007669"/>
    <property type="project" value="UniProtKB-EC"/>
</dbReference>
<sequence length="596" mass="62240">MACRHKQFINTVGTCVDEMLQGVVAVNPAVALLKGHRVILRADIAKYKTAGKVAVLCGGGSGHEPFASGYVGCGMLTGAIAGSVFASPPASDILAAVRAVATSAGVLLIVANYTGDRINFGIAAEKAKALGINIETVTVAEDSALTSVDKTAGRRGLCGIILIQKIAGAMAEEGRTLQEIVEATSKAAKSMGTIGISLSPCHVPGSGATFQLGDEDMELGLGVHGEPGVKRMKVCRADIITAAMIDHMTDKATSSHIDVHSGDHVLVLLNNLGGTSTLELFLMVHSIIRLLESKGVVVERVMAGHFMTSLDMAGLSLTIMHLDEERKWCIDKETNAFAWQRSNVLTDQDALSQPHGLSVVEFKEENDAAESRSQEEFASGTKSAPPCETPERLVAVISAICETLIAAEDRLNDLDKSGGDGDCGTTLKRGAEAILRSRAGLVAMGAGQMLGALSGTVEQSMGGSSGGLYSLFLTAAARHLDPIPSADQWMKALGAGIDAVRRYGGAKPGDRTMLDPLHAAWITLKQAQEFGAKPLGRTHFQHALKAAEDAAAGTSSMEARAGRASYVNRALVQGPDPGAEAVAAWLRAAFGAFYGK</sequence>
<dbReference type="FunFam" id="1.25.40.340:FF:000001">
    <property type="entry name" value="Dihydroxyacetone kinase 1"/>
    <property type="match status" value="1"/>
</dbReference>
<comment type="catalytic activity">
    <reaction evidence="17">
        <text>dihydroxyacetone + ATP = dihydroxyacetone phosphate + ADP + H(+)</text>
        <dbReference type="Rhea" id="RHEA:15773"/>
        <dbReference type="ChEBI" id="CHEBI:15378"/>
        <dbReference type="ChEBI" id="CHEBI:16016"/>
        <dbReference type="ChEBI" id="CHEBI:30616"/>
        <dbReference type="ChEBI" id="CHEBI:57642"/>
        <dbReference type="ChEBI" id="CHEBI:456216"/>
        <dbReference type="EC" id="2.7.1.29"/>
    </reaction>
</comment>
<keyword evidence="11" id="KW-0170">Cobalt</keyword>
<evidence type="ECO:0000256" key="6">
    <source>
        <dbReference type="ARBA" id="ARBA00018932"/>
    </source>
</evidence>
<evidence type="ECO:0000256" key="10">
    <source>
        <dbReference type="ARBA" id="ARBA00022840"/>
    </source>
</evidence>
<evidence type="ECO:0000256" key="9">
    <source>
        <dbReference type="ARBA" id="ARBA00022777"/>
    </source>
</evidence>
<evidence type="ECO:0000256" key="7">
    <source>
        <dbReference type="ARBA" id="ARBA00022679"/>
    </source>
</evidence>
<keyword evidence="7" id="KW-0808">Transferase</keyword>